<comment type="caution">
    <text evidence="2">The sequence shown here is derived from an EMBL/GenBank/DDBJ whole genome shotgun (WGS) entry which is preliminary data.</text>
</comment>
<keyword evidence="3" id="KW-1185">Reference proteome</keyword>
<accession>A0A445JHI7</accession>
<feature type="region of interest" description="Disordered" evidence="1">
    <location>
        <begin position="53"/>
        <end position="77"/>
    </location>
</feature>
<dbReference type="PANTHER" id="PTHR36713">
    <property type="entry name" value="OS09G0344700 PROTEIN"/>
    <property type="match status" value="1"/>
</dbReference>
<name>A0A445JHI7_GLYSO</name>
<dbReference type="EMBL" id="QZWG01000008">
    <property type="protein sequence ID" value="RZB97932.1"/>
    <property type="molecule type" value="Genomic_DNA"/>
</dbReference>
<organism evidence="2 3">
    <name type="scientific">Glycine soja</name>
    <name type="common">Wild soybean</name>
    <dbReference type="NCBI Taxonomy" id="3848"/>
    <lineage>
        <taxon>Eukaryota</taxon>
        <taxon>Viridiplantae</taxon>
        <taxon>Streptophyta</taxon>
        <taxon>Embryophyta</taxon>
        <taxon>Tracheophyta</taxon>
        <taxon>Spermatophyta</taxon>
        <taxon>Magnoliopsida</taxon>
        <taxon>eudicotyledons</taxon>
        <taxon>Gunneridae</taxon>
        <taxon>Pentapetalae</taxon>
        <taxon>rosids</taxon>
        <taxon>fabids</taxon>
        <taxon>Fabales</taxon>
        <taxon>Fabaceae</taxon>
        <taxon>Papilionoideae</taxon>
        <taxon>50 kb inversion clade</taxon>
        <taxon>NPAAA clade</taxon>
        <taxon>indigoferoid/millettioid clade</taxon>
        <taxon>Phaseoleae</taxon>
        <taxon>Glycine</taxon>
        <taxon>Glycine subgen. Soja</taxon>
    </lineage>
</organism>
<dbReference type="PANTHER" id="PTHR36713:SF1">
    <property type="entry name" value="OS09G0344700 PROTEIN"/>
    <property type="match status" value="1"/>
</dbReference>
<proteinExistence type="predicted"/>
<evidence type="ECO:0000313" key="2">
    <source>
        <dbReference type="EMBL" id="RZB97932.1"/>
    </source>
</evidence>
<protein>
    <submittedName>
        <fullName evidence="2">Uncharacterized protein</fullName>
    </submittedName>
</protein>
<gene>
    <name evidence="2" type="ORF">D0Y65_021129</name>
</gene>
<dbReference type="Proteomes" id="UP000289340">
    <property type="component" value="Chromosome 8"/>
</dbReference>
<dbReference type="Gramene" id="XM_028388738.1">
    <property type="protein sequence ID" value="XP_028244539.1"/>
    <property type="gene ID" value="LOC114422404"/>
</dbReference>
<feature type="region of interest" description="Disordered" evidence="1">
    <location>
        <begin position="143"/>
        <end position="167"/>
    </location>
</feature>
<reference evidence="2 3" key="1">
    <citation type="submission" date="2018-09" db="EMBL/GenBank/DDBJ databases">
        <title>A high-quality reference genome of wild soybean provides a powerful tool to mine soybean genomes.</title>
        <authorList>
            <person name="Xie M."/>
            <person name="Chung C.Y.L."/>
            <person name="Li M.-W."/>
            <person name="Wong F.-L."/>
            <person name="Chan T.-F."/>
            <person name="Lam H.-M."/>
        </authorList>
    </citation>
    <scope>NUCLEOTIDE SEQUENCE [LARGE SCALE GENOMIC DNA]</scope>
    <source>
        <strain evidence="3">cv. W05</strain>
        <tissue evidence="2">Hypocotyl of etiolated seedlings</tissue>
    </source>
</reference>
<dbReference type="AlphaFoldDB" id="A0A445JHI7"/>
<evidence type="ECO:0000256" key="1">
    <source>
        <dbReference type="SAM" id="MobiDB-lite"/>
    </source>
</evidence>
<sequence>MESTKEQSGMLHKILPPRLEDAGLEDPALPPDSIHEAFLKAAAAVKSRAASIFSSTDDDNDGGCVSDPWPSAKDASDAVIGVESENEPPGSCIVERGVEPVADEVKVAGEGGDASADVVVEGGDKLGEDVEACVDELQGLDIKDVKKGGEEDDEEENKKPTLVEGYV</sequence>
<evidence type="ECO:0000313" key="3">
    <source>
        <dbReference type="Proteomes" id="UP000289340"/>
    </source>
</evidence>